<feature type="compositionally biased region" description="Polar residues" evidence="1">
    <location>
        <begin position="111"/>
        <end position="128"/>
    </location>
</feature>
<evidence type="ECO:0000313" key="2">
    <source>
        <dbReference type="EMBL" id="KAJ8886820.1"/>
    </source>
</evidence>
<evidence type="ECO:0000256" key="1">
    <source>
        <dbReference type="SAM" id="MobiDB-lite"/>
    </source>
</evidence>
<keyword evidence="3" id="KW-1185">Reference proteome</keyword>
<protein>
    <submittedName>
        <fullName evidence="2">Uncharacterized protein</fullName>
    </submittedName>
</protein>
<dbReference type="EMBL" id="JARBHB010000004">
    <property type="protein sequence ID" value="KAJ8886820.1"/>
    <property type="molecule type" value="Genomic_DNA"/>
</dbReference>
<reference evidence="2 3" key="1">
    <citation type="submission" date="2023-02" db="EMBL/GenBank/DDBJ databases">
        <title>LHISI_Scaffold_Assembly.</title>
        <authorList>
            <person name="Stuart O.P."/>
            <person name="Cleave R."/>
            <person name="Magrath M.J.L."/>
            <person name="Mikheyev A.S."/>
        </authorList>
    </citation>
    <scope>NUCLEOTIDE SEQUENCE [LARGE SCALE GENOMIC DNA]</scope>
    <source>
        <strain evidence="2">Daus_M_001</strain>
        <tissue evidence="2">Leg muscle</tissue>
    </source>
</reference>
<organism evidence="2 3">
    <name type="scientific">Dryococelus australis</name>
    <dbReference type="NCBI Taxonomy" id="614101"/>
    <lineage>
        <taxon>Eukaryota</taxon>
        <taxon>Metazoa</taxon>
        <taxon>Ecdysozoa</taxon>
        <taxon>Arthropoda</taxon>
        <taxon>Hexapoda</taxon>
        <taxon>Insecta</taxon>
        <taxon>Pterygota</taxon>
        <taxon>Neoptera</taxon>
        <taxon>Polyneoptera</taxon>
        <taxon>Phasmatodea</taxon>
        <taxon>Verophasmatodea</taxon>
        <taxon>Anareolatae</taxon>
        <taxon>Phasmatidae</taxon>
        <taxon>Eurycanthinae</taxon>
        <taxon>Dryococelus</taxon>
    </lineage>
</organism>
<evidence type="ECO:0000313" key="3">
    <source>
        <dbReference type="Proteomes" id="UP001159363"/>
    </source>
</evidence>
<gene>
    <name evidence="2" type="ORF">PR048_013032</name>
</gene>
<feature type="compositionally biased region" description="Polar residues" evidence="1">
    <location>
        <begin position="86"/>
        <end position="102"/>
    </location>
</feature>
<accession>A0ABQ9HRC6</accession>
<feature type="region of interest" description="Disordered" evidence="1">
    <location>
        <begin position="621"/>
        <end position="662"/>
    </location>
</feature>
<feature type="compositionally biased region" description="Polar residues" evidence="1">
    <location>
        <begin position="621"/>
        <end position="633"/>
    </location>
</feature>
<proteinExistence type="predicted"/>
<dbReference type="Proteomes" id="UP001159363">
    <property type="component" value="Chromosome X"/>
</dbReference>
<sequence length="782" mass="82008">MAEWLTWLPPTKVNRVQSLAGSPDFCMCESCWTMLVGGFSWGSLVSPALSFRCCPILISSQDLAVMSHPNLFTHYTTQWRTDVPQTTVDSTVPTSTESSAANRISGPGTPLTPTSLETAPRFNSSSDLTRFPVPSPHTPSSTQSEGKSQQRFSGPSPQTQGPRTPGVEVSSKPSTAEVVPQFLSSSPQTEGMGPPRIPNSGSVNGHTPTSPVLCNSTQNFMQQTSPAVPGIKVPGQFLEVSPSGSSASVEVSPTGSSFSCVRSENLPLNPNSSNGIICNGKPAHFDPITSMAQMSQQLANSVANSPNGQNSGLLSGIGSASGVGGMIPLGSSMHQIQMNEMGNCPGLTDPQTGASNFVGMQMQNAPHSYSPNSNISGGMVPQCTGSVNTPPSSNQPIVHTNSSMSPKPGNMMMGLVSPHNAASYSASPVPQRMLGRPPAPNPYSGANIQVKASAPNTIQYLPAKPQSGNSGPRGPPSLDFLQRFASPLPNLDTKVPSHNLQYFPSGGQPNTPMASVNITLNRPNGMVSGINTQLGGMPVPNCGSAGHMAMNGSMMGPNSPMINMNISMTANMGMGPAPGPGPSLAQMRGGLRPGGMMRMQQMGGSLFGVPSGPGQSVDQIFSPGPNNAPNTQMFVPGPKSSPLSLGSAPDASQPLPPSMGQSNSFKNSPFIGPTTADPNYAQQFHNFQQQLYATNTRSQYGVGPVGTCGDTVMFGSKQVSDVLWKKILPLLLQLTLQIPRSWCSSKLPSNLVPNVLDGQEVWGLCWPRKHVDITKARLEYPC</sequence>
<feature type="region of interest" description="Disordered" evidence="1">
    <location>
        <begin position="86"/>
        <end position="215"/>
    </location>
</feature>
<comment type="caution">
    <text evidence="2">The sequence shown here is derived from an EMBL/GenBank/DDBJ whole genome shotgun (WGS) entry which is preliminary data.</text>
</comment>
<feature type="compositionally biased region" description="Polar residues" evidence="1">
    <location>
        <begin position="199"/>
        <end position="215"/>
    </location>
</feature>
<feature type="compositionally biased region" description="Low complexity" evidence="1">
    <location>
        <begin position="636"/>
        <end position="649"/>
    </location>
</feature>
<name>A0ABQ9HRC6_9NEOP</name>
<feature type="compositionally biased region" description="Polar residues" evidence="1">
    <location>
        <begin position="138"/>
        <end position="162"/>
    </location>
</feature>